<feature type="region of interest" description="Disordered" evidence="2">
    <location>
        <begin position="1"/>
        <end position="40"/>
    </location>
</feature>
<evidence type="ECO:0000256" key="1">
    <source>
        <dbReference type="SAM" id="Coils"/>
    </source>
</evidence>
<accession>A0A9P5G9R3</accession>
<reference evidence="3" key="2">
    <citation type="submission" date="2020-01" db="EMBL/GenBank/DDBJ databases">
        <authorList>
            <person name="Perkins V."/>
            <person name="Lessard M.-H."/>
            <person name="Dugat-Bony E."/>
            <person name="Frenette M."/>
            <person name="Labrie S."/>
        </authorList>
    </citation>
    <scope>NUCLEOTIDE SEQUENCE</scope>
    <source>
        <strain evidence="3">LMA-70</strain>
    </source>
</reference>
<dbReference type="Proteomes" id="UP000750522">
    <property type="component" value="Unassembled WGS sequence"/>
</dbReference>
<comment type="caution">
    <text evidence="3">The sequence shown here is derived from an EMBL/GenBank/DDBJ whole genome shotgun (WGS) entry which is preliminary data.</text>
</comment>
<evidence type="ECO:0000256" key="2">
    <source>
        <dbReference type="SAM" id="MobiDB-lite"/>
    </source>
</evidence>
<proteinExistence type="predicted"/>
<reference evidence="3" key="1">
    <citation type="journal article" date="2020" name="Front. Microbiol.">
        <title>Phenotypic and Genetic Characterization of the Cheese Ripening Yeast Geotrichum candidum.</title>
        <authorList>
            <person name="Perkins V."/>
            <person name="Vignola S."/>
            <person name="Lessard M.H."/>
            <person name="Plante P.L."/>
            <person name="Corbeil J."/>
            <person name="Dugat-Bony E."/>
            <person name="Frenette M."/>
            <person name="Labrie S."/>
        </authorList>
    </citation>
    <scope>NUCLEOTIDE SEQUENCE</scope>
    <source>
        <strain evidence="3">LMA-70</strain>
    </source>
</reference>
<evidence type="ECO:0000313" key="3">
    <source>
        <dbReference type="EMBL" id="KAF5103813.1"/>
    </source>
</evidence>
<dbReference type="EMBL" id="QQZK01000017">
    <property type="protein sequence ID" value="KAF5103813.1"/>
    <property type="molecule type" value="Genomic_DNA"/>
</dbReference>
<gene>
    <name evidence="3" type="ORF">DV451_001189</name>
</gene>
<feature type="region of interest" description="Disordered" evidence="2">
    <location>
        <begin position="452"/>
        <end position="484"/>
    </location>
</feature>
<evidence type="ECO:0000313" key="4">
    <source>
        <dbReference type="Proteomes" id="UP000750522"/>
    </source>
</evidence>
<protein>
    <submittedName>
        <fullName evidence="3">Uncharacterized protein</fullName>
    </submittedName>
</protein>
<keyword evidence="1" id="KW-0175">Coiled coil</keyword>
<sequence length="484" mass="54700">MPQNTDNNNKTDETGTPGLATGSSYLLIEPPDPPDQNDTRSVEIVRYGGEMNSEAQVFDGNVTTTTTAMTIYNKEKGDEYQEERQAKRKANYKEDEVDEELGAIKGALNNAGGEFNTLRRRFDMCENTIQKMIEEIKALKEDMNNQAKENTELKKENAEIKKENRRLVERVSELEKNDSKREGMIDFLTLKANETDRKFKALEHAKQDRQSWAQVATLAKKVDTIDKNQKILAASEKQHNKAILAGMDHTKSVQKQLNSVKKTVNESNYPSAPVTPKAFAKAPCVTLHPSDRVEAMKLENRTEREVKKNIDKEISPSVVVGVNFTARGNLTLHIKDLNDETIEKLKPFGTPIDNETWHKVVLDGVQKSDLIENGELVDAEELKAEIENRNNIELACPPHAIKTEALKSHEKSHFSLVVAVKNERHGKELLRRGIFLINQHCRARKWLPSKPRTTLARPNELIKPTDAMEVDSTENSQSNANNDQ</sequence>
<feature type="compositionally biased region" description="Polar residues" evidence="2">
    <location>
        <begin position="473"/>
        <end position="484"/>
    </location>
</feature>
<feature type="coiled-coil region" evidence="1">
    <location>
        <begin position="122"/>
        <end position="177"/>
    </location>
</feature>
<name>A0A9P5G9R3_GEOCN</name>
<organism evidence="3 4">
    <name type="scientific">Geotrichum candidum</name>
    <name type="common">Oospora lactis</name>
    <name type="synonym">Dipodascus geotrichum</name>
    <dbReference type="NCBI Taxonomy" id="1173061"/>
    <lineage>
        <taxon>Eukaryota</taxon>
        <taxon>Fungi</taxon>
        <taxon>Dikarya</taxon>
        <taxon>Ascomycota</taxon>
        <taxon>Saccharomycotina</taxon>
        <taxon>Dipodascomycetes</taxon>
        <taxon>Dipodascales</taxon>
        <taxon>Dipodascaceae</taxon>
        <taxon>Geotrichum</taxon>
    </lineage>
</organism>
<dbReference type="AlphaFoldDB" id="A0A9P5G9R3"/>